<dbReference type="PROSITE" id="PS00086">
    <property type="entry name" value="CYTOCHROME_P450"/>
    <property type="match status" value="1"/>
</dbReference>
<keyword evidence="11 14" id="KW-0503">Monooxygenase</keyword>
<dbReference type="PRINTS" id="PR00463">
    <property type="entry name" value="EP450I"/>
</dbReference>
<dbReference type="Gene3D" id="1.10.630.10">
    <property type="entry name" value="Cytochrome P450"/>
    <property type="match status" value="1"/>
</dbReference>
<evidence type="ECO:0000256" key="7">
    <source>
        <dbReference type="ARBA" id="ARBA00022824"/>
    </source>
</evidence>
<evidence type="ECO:0000256" key="14">
    <source>
        <dbReference type="RuleBase" id="RU000461"/>
    </source>
</evidence>
<dbReference type="PANTHER" id="PTHR24291">
    <property type="entry name" value="CYTOCHROME P450 FAMILY 4"/>
    <property type="match status" value="1"/>
</dbReference>
<dbReference type="GO" id="GO:0005789">
    <property type="term" value="C:endoplasmic reticulum membrane"/>
    <property type="evidence" value="ECO:0007669"/>
    <property type="project" value="UniProtKB-SubCell"/>
</dbReference>
<keyword evidence="12" id="KW-0472">Membrane</keyword>
<dbReference type="AlphaFoldDB" id="A0AAW2HJR3"/>
<keyword evidence="7" id="KW-0256">Endoplasmic reticulum</keyword>
<organism evidence="15">
    <name type="scientific">Menopon gallinae</name>
    <name type="common">poultry shaft louse</name>
    <dbReference type="NCBI Taxonomy" id="328185"/>
    <lineage>
        <taxon>Eukaryota</taxon>
        <taxon>Metazoa</taxon>
        <taxon>Ecdysozoa</taxon>
        <taxon>Arthropoda</taxon>
        <taxon>Hexapoda</taxon>
        <taxon>Insecta</taxon>
        <taxon>Pterygota</taxon>
        <taxon>Neoptera</taxon>
        <taxon>Paraneoptera</taxon>
        <taxon>Psocodea</taxon>
        <taxon>Troctomorpha</taxon>
        <taxon>Phthiraptera</taxon>
        <taxon>Amblycera</taxon>
        <taxon>Menoponidae</taxon>
        <taxon>Menopon</taxon>
    </lineage>
</organism>
<dbReference type="InterPro" id="IPR036396">
    <property type="entry name" value="Cyt_P450_sf"/>
</dbReference>
<keyword evidence="10 13" id="KW-0408">Iron</keyword>
<gene>
    <name evidence="15" type="ORF">PYX00_007475</name>
</gene>
<evidence type="ECO:0000256" key="3">
    <source>
        <dbReference type="ARBA" id="ARBA00004406"/>
    </source>
</evidence>
<evidence type="ECO:0000256" key="11">
    <source>
        <dbReference type="ARBA" id="ARBA00023033"/>
    </source>
</evidence>
<comment type="similarity">
    <text evidence="4 14">Belongs to the cytochrome P450 family.</text>
</comment>
<protein>
    <recommendedName>
        <fullName evidence="16">Cytochrome P450</fullName>
    </recommendedName>
</protein>
<evidence type="ECO:0000256" key="2">
    <source>
        <dbReference type="ARBA" id="ARBA00004174"/>
    </source>
</evidence>
<evidence type="ECO:0000256" key="12">
    <source>
        <dbReference type="ARBA" id="ARBA00023136"/>
    </source>
</evidence>
<proteinExistence type="inferred from homology"/>
<dbReference type="PRINTS" id="PR00385">
    <property type="entry name" value="P450"/>
</dbReference>
<dbReference type="EMBL" id="JARGDH010000004">
    <property type="protein sequence ID" value="KAL0269893.1"/>
    <property type="molecule type" value="Genomic_DNA"/>
</dbReference>
<dbReference type="InterPro" id="IPR017972">
    <property type="entry name" value="Cyt_P450_CS"/>
</dbReference>
<dbReference type="InterPro" id="IPR050196">
    <property type="entry name" value="Cytochrome_P450_Monoox"/>
</dbReference>
<reference evidence="15" key="1">
    <citation type="journal article" date="2024" name="Gigascience">
        <title>Chromosome-level genome of the poultry shaft louse Menopon gallinae provides insight into the host-switching and adaptive evolution of parasitic lice.</title>
        <authorList>
            <person name="Xu Y."/>
            <person name="Ma L."/>
            <person name="Liu S."/>
            <person name="Liang Y."/>
            <person name="Liu Q."/>
            <person name="He Z."/>
            <person name="Tian L."/>
            <person name="Duan Y."/>
            <person name="Cai W."/>
            <person name="Li H."/>
            <person name="Song F."/>
        </authorList>
    </citation>
    <scope>NUCLEOTIDE SEQUENCE</scope>
    <source>
        <strain evidence="15">Cailab_2023a</strain>
    </source>
</reference>
<evidence type="ECO:0000256" key="10">
    <source>
        <dbReference type="ARBA" id="ARBA00023004"/>
    </source>
</evidence>
<evidence type="ECO:0000256" key="9">
    <source>
        <dbReference type="ARBA" id="ARBA00023002"/>
    </source>
</evidence>
<evidence type="ECO:0008006" key="16">
    <source>
        <dbReference type="Google" id="ProtNLM"/>
    </source>
</evidence>
<dbReference type="Pfam" id="PF00067">
    <property type="entry name" value="p450"/>
    <property type="match status" value="1"/>
</dbReference>
<keyword evidence="5 13" id="KW-0349">Heme</keyword>
<evidence type="ECO:0000256" key="5">
    <source>
        <dbReference type="ARBA" id="ARBA00022617"/>
    </source>
</evidence>
<keyword evidence="8" id="KW-0492">Microsome</keyword>
<evidence type="ECO:0000313" key="15">
    <source>
        <dbReference type="EMBL" id="KAL0269893.1"/>
    </source>
</evidence>
<name>A0AAW2HJR3_9NEOP</name>
<dbReference type="SUPFAM" id="SSF48264">
    <property type="entry name" value="Cytochrome P450"/>
    <property type="match status" value="1"/>
</dbReference>
<evidence type="ECO:0000256" key="8">
    <source>
        <dbReference type="ARBA" id="ARBA00022848"/>
    </source>
</evidence>
<keyword evidence="6 13" id="KW-0479">Metal-binding</keyword>
<comment type="caution">
    <text evidence="15">The sequence shown here is derived from an EMBL/GenBank/DDBJ whole genome shotgun (WGS) entry which is preliminary data.</text>
</comment>
<evidence type="ECO:0000256" key="1">
    <source>
        <dbReference type="ARBA" id="ARBA00001971"/>
    </source>
</evidence>
<sequence>MYQYIIFCALVLYLFHTLVYHKYNWPSYVRMINKIPGPKGVLFFGSTLKYYRLKHEELLPDMLKDLKTWGPTFRYWYSGVAVVIVSDIDDIQTILTSRQSYRKGIIYKNIKPWLGTGLLISTGQKWHTMRKIITPTFHFSILQEYVHVFNKNTKIMVKLLEECDKEDCDLNGFITYCALDSICETSMGTFLNSQRTKAESEYVQAIFGIGKIIVERMFSPFLFSDRNFKMSSLGREQAKLLKILHGFTSKIIEEKKQAFEKTETEERDPDQPKKISFLEMLLEKQKTHFFSDTDIREEVDTFLMAGHDTTAAALTWAFFELGHRHDIQDKVYEEMRRIFGDSDRSPTYQDLMEMSYLKRVLQETLRIYPSVPVISRKFDSDIQLKNYVVPARTEMVLVIYSIHRNPDIYPDPEKFDPDRFLPEESEKRHTFAYVPFSAGQRNCVGQKYAMLQMLVLASSILRRYKIISLDDRESVKPLPDVILRPNKKLKWRIIPRNSIDKNENTLNSNF</sequence>
<dbReference type="InterPro" id="IPR001128">
    <property type="entry name" value="Cyt_P450"/>
</dbReference>
<dbReference type="GO" id="GO:0004497">
    <property type="term" value="F:monooxygenase activity"/>
    <property type="evidence" value="ECO:0007669"/>
    <property type="project" value="UniProtKB-KW"/>
</dbReference>
<dbReference type="GO" id="GO:0020037">
    <property type="term" value="F:heme binding"/>
    <property type="evidence" value="ECO:0007669"/>
    <property type="project" value="InterPro"/>
</dbReference>
<comment type="cofactor">
    <cofactor evidence="1 13">
        <name>heme</name>
        <dbReference type="ChEBI" id="CHEBI:30413"/>
    </cofactor>
</comment>
<keyword evidence="9 14" id="KW-0560">Oxidoreductase</keyword>
<accession>A0AAW2HJR3</accession>
<dbReference type="PANTHER" id="PTHR24291:SF189">
    <property type="entry name" value="CYTOCHROME P450 4C3-RELATED"/>
    <property type="match status" value="1"/>
</dbReference>
<comment type="subcellular location">
    <subcellularLocation>
        <location evidence="3">Endoplasmic reticulum membrane</location>
        <topology evidence="3">Peripheral membrane protein</topology>
    </subcellularLocation>
    <subcellularLocation>
        <location evidence="2">Microsome membrane</location>
        <topology evidence="2">Peripheral membrane protein</topology>
    </subcellularLocation>
</comment>
<evidence type="ECO:0000256" key="4">
    <source>
        <dbReference type="ARBA" id="ARBA00010617"/>
    </source>
</evidence>
<evidence type="ECO:0000256" key="13">
    <source>
        <dbReference type="PIRSR" id="PIRSR602401-1"/>
    </source>
</evidence>
<dbReference type="GO" id="GO:0005506">
    <property type="term" value="F:iron ion binding"/>
    <property type="evidence" value="ECO:0007669"/>
    <property type="project" value="InterPro"/>
</dbReference>
<dbReference type="GO" id="GO:0016705">
    <property type="term" value="F:oxidoreductase activity, acting on paired donors, with incorporation or reduction of molecular oxygen"/>
    <property type="evidence" value="ECO:0007669"/>
    <property type="project" value="InterPro"/>
</dbReference>
<dbReference type="CDD" id="cd20628">
    <property type="entry name" value="CYP4"/>
    <property type="match status" value="1"/>
</dbReference>
<evidence type="ECO:0000256" key="6">
    <source>
        <dbReference type="ARBA" id="ARBA00022723"/>
    </source>
</evidence>
<dbReference type="InterPro" id="IPR002401">
    <property type="entry name" value="Cyt_P450_E_grp-I"/>
</dbReference>
<feature type="binding site" description="axial binding residue" evidence="13">
    <location>
        <position position="443"/>
    </location>
    <ligand>
        <name>heme</name>
        <dbReference type="ChEBI" id="CHEBI:30413"/>
    </ligand>
    <ligandPart>
        <name>Fe</name>
        <dbReference type="ChEBI" id="CHEBI:18248"/>
    </ligandPart>
</feature>